<dbReference type="InterPro" id="IPR013785">
    <property type="entry name" value="Aldolase_TIM"/>
</dbReference>
<evidence type="ECO:0000256" key="7">
    <source>
        <dbReference type="ARBA" id="ARBA00023014"/>
    </source>
</evidence>
<keyword evidence="7" id="KW-0411">Iron-sulfur</keyword>
<organism evidence="9 10">
    <name type="scientific">Paenibacillus agri</name>
    <dbReference type="NCBI Taxonomy" id="2744309"/>
    <lineage>
        <taxon>Bacteria</taxon>
        <taxon>Bacillati</taxon>
        <taxon>Bacillota</taxon>
        <taxon>Bacilli</taxon>
        <taxon>Bacillales</taxon>
        <taxon>Paenibacillaceae</taxon>
        <taxon>Paenibacillus</taxon>
    </lineage>
</organism>
<dbReference type="InterPro" id="IPR007197">
    <property type="entry name" value="rSAM"/>
</dbReference>
<dbReference type="SFLD" id="SFLDG01067">
    <property type="entry name" value="SPASM/twitch_domain_containing"/>
    <property type="match status" value="1"/>
</dbReference>
<dbReference type="InterPro" id="IPR058240">
    <property type="entry name" value="rSAM_sf"/>
</dbReference>
<keyword evidence="3" id="KW-0949">S-adenosyl-L-methionine</keyword>
<dbReference type="AlphaFoldDB" id="A0A850EHW7"/>
<dbReference type="Pfam" id="PF04055">
    <property type="entry name" value="Radical_SAM"/>
    <property type="match status" value="1"/>
</dbReference>
<dbReference type="Proteomes" id="UP000564806">
    <property type="component" value="Unassembled WGS sequence"/>
</dbReference>
<dbReference type="GO" id="GO:0051539">
    <property type="term" value="F:4 iron, 4 sulfur cluster binding"/>
    <property type="evidence" value="ECO:0007669"/>
    <property type="project" value="UniProtKB-KW"/>
</dbReference>
<dbReference type="Gene3D" id="3.20.20.70">
    <property type="entry name" value="Aldolase class I"/>
    <property type="match status" value="1"/>
</dbReference>
<dbReference type="SFLD" id="SFLDS00029">
    <property type="entry name" value="Radical_SAM"/>
    <property type="match status" value="1"/>
</dbReference>
<comment type="cofactor">
    <cofactor evidence="1">
        <name>[4Fe-4S] cluster</name>
        <dbReference type="ChEBI" id="CHEBI:49883"/>
    </cofactor>
</comment>
<evidence type="ECO:0000256" key="5">
    <source>
        <dbReference type="ARBA" id="ARBA00023002"/>
    </source>
</evidence>
<evidence type="ECO:0000256" key="3">
    <source>
        <dbReference type="ARBA" id="ARBA00022691"/>
    </source>
</evidence>
<reference evidence="9" key="1">
    <citation type="submission" date="2020-06" db="EMBL/GenBank/DDBJ databases">
        <title>Paenibacillus sp. nov., isolated from soil.</title>
        <authorList>
            <person name="Seo Y.L."/>
        </authorList>
    </citation>
    <scope>NUCLEOTIDE SEQUENCE [LARGE SCALE GENOMIC DNA]</scope>
    <source>
        <strain evidence="9">JW14</strain>
    </source>
</reference>
<protein>
    <recommendedName>
        <fullName evidence="8">Radical SAM core domain-containing protein</fullName>
    </recommendedName>
</protein>
<evidence type="ECO:0000313" key="9">
    <source>
        <dbReference type="EMBL" id="NUU58967.1"/>
    </source>
</evidence>
<evidence type="ECO:0000259" key="8">
    <source>
        <dbReference type="Pfam" id="PF04055"/>
    </source>
</evidence>
<dbReference type="PANTHER" id="PTHR11228">
    <property type="entry name" value="RADICAL SAM DOMAIN PROTEIN"/>
    <property type="match status" value="1"/>
</dbReference>
<gene>
    <name evidence="9" type="ORF">HPT30_00965</name>
</gene>
<feature type="domain" description="Radical SAM core" evidence="8">
    <location>
        <begin position="104"/>
        <end position="191"/>
    </location>
</feature>
<keyword evidence="2" id="KW-0004">4Fe-4S</keyword>
<sequence>MSNSYFRLYSECFLVTGKKRSVLCHLLKEEMVWLNELNTRKMEDAEANQPVDPHEPLFEKLAEMDFGFFSNRKIYIDKMRPINSFSQKKLWQDAPRIHMAVLHVTNQCNLDCSFCKDSFCPVCKQFEHNGEETLTYEHWRNILTDLAFFGTTTVLFTGGEVMQYPYIYELIDLSQQLGLATNLHTNGMIPPKSIHSKLGVQISVTHKPNLKTIIHNYYKVKNQVTLLVEDQLYNEVKQIAGPEWKMMKTTIHKPLIVKERLVKPNMNSFYSRKLSDACLNGKIAISHVGDVYPCLGSQTPVLNLRRDSLSQAIKILVSDYWKQNVDARDHQLKCQGCEFRYSCNACRFLNTEENCTYSLEEATWL</sequence>
<evidence type="ECO:0000313" key="10">
    <source>
        <dbReference type="Proteomes" id="UP000564806"/>
    </source>
</evidence>
<dbReference type="CDD" id="cd01335">
    <property type="entry name" value="Radical_SAM"/>
    <property type="match status" value="1"/>
</dbReference>
<keyword evidence="5" id="KW-0560">Oxidoreductase</keyword>
<keyword evidence="4" id="KW-0479">Metal-binding</keyword>
<dbReference type="InterPro" id="IPR050377">
    <property type="entry name" value="Radical_SAM_PqqE_MftC-like"/>
</dbReference>
<dbReference type="PROSITE" id="PS01305">
    <property type="entry name" value="MOAA_NIFB_PQQE"/>
    <property type="match status" value="1"/>
</dbReference>
<dbReference type="EMBL" id="JABWCS010000169">
    <property type="protein sequence ID" value="NUU58967.1"/>
    <property type="molecule type" value="Genomic_DNA"/>
</dbReference>
<dbReference type="SUPFAM" id="SSF102114">
    <property type="entry name" value="Radical SAM enzymes"/>
    <property type="match status" value="1"/>
</dbReference>
<dbReference type="GO" id="GO:0046872">
    <property type="term" value="F:metal ion binding"/>
    <property type="evidence" value="ECO:0007669"/>
    <property type="project" value="UniProtKB-KW"/>
</dbReference>
<evidence type="ECO:0000256" key="2">
    <source>
        <dbReference type="ARBA" id="ARBA00022485"/>
    </source>
</evidence>
<proteinExistence type="predicted"/>
<evidence type="ECO:0000256" key="4">
    <source>
        <dbReference type="ARBA" id="ARBA00022723"/>
    </source>
</evidence>
<keyword evidence="6" id="KW-0408">Iron</keyword>
<dbReference type="PANTHER" id="PTHR11228:SF7">
    <property type="entry name" value="PQQA PEPTIDE CYCLASE"/>
    <property type="match status" value="1"/>
</dbReference>
<dbReference type="GO" id="GO:0016491">
    <property type="term" value="F:oxidoreductase activity"/>
    <property type="evidence" value="ECO:0007669"/>
    <property type="project" value="UniProtKB-KW"/>
</dbReference>
<comment type="caution">
    <text evidence="9">The sequence shown here is derived from an EMBL/GenBank/DDBJ whole genome shotgun (WGS) entry which is preliminary data.</text>
</comment>
<keyword evidence="10" id="KW-1185">Reference proteome</keyword>
<evidence type="ECO:0000256" key="6">
    <source>
        <dbReference type="ARBA" id="ARBA00023004"/>
    </source>
</evidence>
<name>A0A850EHW7_9BACL</name>
<dbReference type="InterPro" id="IPR000385">
    <property type="entry name" value="MoaA_NifB_PqqE_Fe-S-bd_CS"/>
</dbReference>
<evidence type="ECO:0000256" key="1">
    <source>
        <dbReference type="ARBA" id="ARBA00001966"/>
    </source>
</evidence>
<dbReference type="RefSeq" id="WP_175369685.1">
    <property type="nucleotide sequence ID" value="NZ_JABWCS010000169.1"/>
</dbReference>
<accession>A0A850EHW7</accession>